<evidence type="ECO:0000256" key="1">
    <source>
        <dbReference type="SAM" id="SignalP"/>
    </source>
</evidence>
<dbReference type="AlphaFoldDB" id="A0A166GQ89"/>
<dbReference type="EMBL" id="JYDC01000042">
    <property type="protein sequence ID" value="KZL40041.1"/>
    <property type="molecule type" value="Genomic_DNA"/>
</dbReference>
<dbReference type="SUPFAM" id="SSF48208">
    <property type="entry name" value="Six-hairpin glycosidases"/>
    <property type="match status" value="1"/>
</dbReference>
<reference evidence="2 3" key="1">
    <citation type="submission" date="2015-02" db="EMBL/GenBank/DDBJ databases">
        <title>Draft genome sequence of Lactobacillus collinoides CUPV2371 isolated from a natural cider, the first genome sequence of a strain of this species.</title>
        <authorList>
            <person name="Puertas A.I."/>
            <person name="Spano G."/>
            <person name="Capozzi V."/>
            <person name="Lamontanara A."/>
            <person name="Orru L."/>
            <person name="Duenas M.T."/>
        </authorList>
    </citation>
    <scope>NUCLEOTIDE SEQUENCE [LARGE SCALE GENOMIC DNA]</scope>
    <source>
        <strain evidence="2 3">237</strain>
    </source>
</reference>
<dbReference type="InterPro" id="IPR008928">
    <property type="entry name" value="6-hairpin_glycosidase_sf"/>
</dbReference>
<feature type="signal peptide" evidence="1">
    <location>
        <begin position="1"/>
        <end position="24"/>
    </location>
</feature>
<evidence type="ECO:0000313" key="2">
    <source>
        <dbReference type="EMBL" id="KZL40041.1"/>
    </source>
</evidence>
<accession>A0A166GQ89</accession>
<comment type="caution">
    <text evidence="2">The sequence shown here is derived from an EMBL/GenBank/DDBJ whole genome shotgun (WGS) entry which is preliminary data.</text>
</comment>
<gene>
    <name evidence="2" type="ORF">TY91_09015</name>
</gene>
<dbReference type="Proteomes" id="UP000076480">
    <property type="component" value="Unassembled WGS sequence"/>
</dbReference>
<dbReference type="Gene3D" id="1.50.10.10">
    <property type="match status" value="1"/>
</dbReference>
<keyword evidence="1" id="KW-0732">Signal</keyword>
<name>A0A166GQ89_SECCO</name>
<evidence type="ECO:0008006" key="4">
    <source>
        <dbReference type="Google" id="ProtNLM"/>
    </source>
</evidence>
<proteinExistence type="predicted"/>
<protein>
    <recommendedName>
        <fullName evidence="4">Glycosyl hydrolase family 8</fullName>
    </recommendedName>
</protein>
<dbReference type="InterPro" id="IPR012341">
    <property type="entry name" value="6hp_glycosidase-like_sf"/>
</dbReference>
<keyword evidence="3" id="KW-1185">Reference proteome</keyword>
<dbReference type="PATRIC" id="fig|33960.6.peg.2394"/>
<dbReference type="GO" id="GO:0005975">
    <property type="term" value="P:carbohydrate metabolic process"/>
    <property type="evidence" value="ECO:0007669"/>
    <property type="project" value="InterPro"/>
</dbReference>
<dbReference type="RefSeq" id="WP_054760326.1">
    <property type="nucleotide sequence ID" value="NZ_JYDC01000042.1"/>
</dbReference>
<feature type="chain" id="PRO_5007874017" description="Glycosyl hydrolase family 8" evidence="1">
    <location>
        <begin position="25"/>
        <end position="373"/>
    </location>
</feature>
<evidence type="ECO:0000313" key="3">
    <source>
        <dbReference type="Proteomes" id="UP000076480"/>
    </source>
</evidence>
<dbReference type="PROSITE" id="PS51257">
    <property type="entry name" value="PROKAR_LIPOPROTEIN"/>
    <property type="match status" value="1"/>
</dbReference>
<dbReference type="OrthoDB" id="1779554at2"/>
<organism evidence="2 3">
    <name type="scientific">Secundilactobacillus collinoides</name>
    <name type="common">Lactobacillus collinoides</name>
    <dbReference type="NCBI Taxonomy" id="33960"/>
    <lineage>
        <taxon>Bacteria</taxon>
        <taxon>Bacillati</taxon>
        <taxon>Bacillota</taxon>
        <taxon>Bacilli</taxon>
        <taxon>Lactobacillales</taxon>
        <taxon>Lactobacillaceae</taxon>
        <taxon>Secundilactobacillus</taxon>
    </lineage>
</organism>
<sequence>MKRMSWLLSLVGLSIILSGCSSRVAVKVPTRSAKGFVATTAYHHHTIEQTELHKFVHDKLVTSEGIYTNYLASDKQQSQATGHEMLLESSGLWLTYLAQTKQNKAFRRSYQQTVATFGQGDQLSYRYDPTTKKRSNVNATLDDFRVIRALEVYAINTKSHVYAKKAATRFAKLQKHVLAKGRLVDFYDVNAHQASTTSSLAYYDLLTLRYFESVSKTQRHYYAKQLELVQAGYLGNAFPLYASSYDWQSGEYSSKNLNTSEALEVLLHLAEVGQVKQQSVDWLAEQVSAHKLYNSYTIDGNVVNQDQSSANYALAALIFATVHNRAMYQTAMKAVWASQVVNQKSPIFGSLGDAATGQTYSFNNLTALVATTY</sequence>